<reference evidence="2" key="1">
    <citation type="submission" date="2016-12" db="EMBL/GenBank/DDBJ databases">
        <title>The genomes of Aspergillus section Nigri reveals drivers in fungal speciation.</title>
        <authorList>
            <consortium name="DOE Joint Genome Institute"/>
            <person name="Vesth T.C."/>
            <person name="Nybo J."/>
            <person name="Theobald S."/>
            <person name="Brandl J."/>
            <person name="Frisvad J.C."/>
            <person name="Nielsen K.F."/>
            <person name="Lyhne E.K."/>
            <person name="Kogle M.E."/>
            <person name="Kuo A."/>
            <person name="Riley R."/>
            <person name="Clum A."/>
            <person name="Nolan M."/>
            <person name="Lipzen A."/>
            <person name="Salamov A."/>
            <person name="Henrissat B."/>
            <person name="Wiebenga A."/>
            <person name="De Vries R.P."/>
            <person name="Grigoriev I.V."/>
            <person name="Mortensen U.H."/>
            <person name="Andersen M.R."/>
            <person name="Baker S.E."/>
        </authorList>
    </citation>
    <scope>NUCLEOTIDE SEQUENCE [LARGE SCALE GENOMIC DNA]</scope>
    <source>
        <strain evidence="2">CBS 113365</strain>
    </source>
</reference>
<proteinExistence type="predicted"/>
<evidence type="ECO:0000256" key="1">
    <source>
        <dbReference type="SAM" id="MobiDB-lite"/>
    </source>
</evidence>
<dbReference type="RefSeq" id="XP_025557294.1">
    <property type="nucleotide sequence ID" value="XM_025701979.1"/>
</dbReference>
<name>A0A319B025_ASPVC</name>
<protein>
    <submittedName>
        <fullName evidence="2">Uncharacterized protein</fullName>
    </submittedName>
</protein>
<dbReference type="OrthoDB" id="10278910at2759"/>
<evidence type="ECO:0000313" key="2">
    <source>
        <dbReference type="EMBL" id="PYH63500.1"/>
    </source>
</evidence>
<dbReference type="EMBL" id="KZ821653">
    <property type="protein sequence ID" value="PYH63500.1"/>
    <property type="molecule type" value="Genomic_DNA"/>
</dbReference>
<feature type="region of interest" description="Disordered" evidence="1">
    <location>
        <begin position="44"/>
        <end position="67"/>
    </location>
</feature>
<keyword evidence="3" id="KW-1185">Reference proteome</keyword>
<gene>
    <name evidence="2" type="ORF">BO88DRAFT_218172</name>
</gene>
<dbReference type="AlphaFoldDB" id="A0A319B025"/>
<sequence length="67" mass="7206">MPLNSFLALSYGTNNALEKERRMGWGNQLAVVAAVLETVISRRISPPHAPVQSTPSESVRRKATGSG</sequence>
<dbReference type="GeneID" id="37206571"/>
<dbReference type="Proteomes" id="UP000248405">
    <property type="component" value="Unassembled WGS sequence"/>
</dbReference>
<accession>A0A319B025</accession>
<evidence type="ECO:0000313" key="3">
    <source>
        <dbReference type="Proteomes" id="UP000248405"/>
    </source>
</evidence>
<organism evidence="2 3">
    <name type="scientific">Aspergillus vadensis (strain CBS 113365 / IMI 142717 / IBT 24658)</name>
    <dbReference type="NCBI Taxonomy" id="1448311"/>
    <lineage>
        <taxon>Eukaryota</taxon>
        <taxon>Fungi</taxon>
        <taxon>Dikarya</taxon>
        <taxon>Ascomycota</taxon>
        <taxon>Pezizomycotina</taxon>
        <taxon>Eurotiomycetes</taxon>
        <taxon>Eurotiomycetidae</taxon>
        <taxon>Eurotiales</taxon>
        <taxon>Aspergillaceae</taxon>
        <taxon>Aspergillus</taxon>
        <taxon>Aspergillus subgen. Circumdati</taxon>
    </lineage>
</organism>